<gene>
    <name evidence="1" type="ORF">ACFQZU_18955</name>
</gene>
<protein>
    <submittedName>
        <fullName evidence="1">DUF6544 family protein</fullName>
    </submittedName>
</protein>
<sequence>RLPEPARRYLGHALAAGTPPYRRVRLGMHGWIRAGIWLPFRARQVIDADRGFLWQATVAGGLLRVSDRYDRGRAQTRVDLFGLVPLLKAEGPEVARSALGRAVAERVWLPTALLPGGGIAWSAPAPDHAVATVWTARKTIPITLRLAADGALRSVSLPRRKREGRRWAEVPFGMEVLAEDTSDGVTVPVRGRAGWWFGDDRFARGEFFRFVIDGAEFSMER</sequence>
<keyword evidence="2" id="KW-1185">Reference proteome</keyword>
<dbReference type="Proteomes" id="UP001596956">
    <property type="component" value="Unassembled WGS sequence"/>
</dbReference>
<evidence type="ECO:0000313" key="2">
    <source>
        <dbReference type="Proteomes" id="UP001596956"/>
    </source>
</evidence>
<dbReference type="EMBL" id="JBHTHR010000866">
    <property type="protein sequence ID" value="MFD0803387.1"/>
    <property type="molecule type" value="Genomic_DNA"/>
</dbReference>
<proteinExistence type="predicted"/>
<reference evidence="2" key="1">
    <citation type="journal article" date="2019" name="Int. J. Syst. Evol. Microbiol.">
        <title>The Global Catalogue of Microorganisms (GCM) 10K type strain sequencing project: providing services to taxonomists for standard genome sequencing and annotation.</title>
        <authorList>
            <consortium name="The Broad Institute Genomics Platform"/>
            <consortium name="The Broad Institute Genome Sequencing Center for Infectious Disease"/>
            <person name="Wu L."/>
            <person name="Ma J."/>
        </authorList>
    </citation>
    <scope>NUCLEOTIDE SEQUENCE [LARGE SCALE GENOMIC DNA]</scope>
    <source>
        <strain evidence="2">CCUG 63369</strain>
    </source>
</reference>
<accession>A0ABW3BJ20</accession>
<organism evidence="1 2">
    <name type="scientific">Streptomonospora algeriensis</name>
    <dbReference type="NCBI Taxonomy" id="995084"/>
    <lineage>
        <taxon>Bacteria</taxon>
        <taxon>Bacillati</taxon>
        <taxon>Actinomycetota</taxon>
        <taxon>Actinomycetes</taxon>
        <taxon>Streptosporangiales</taxon>
        <taxon>Nocardiopsidaceae</taxon>
        <taxon>Streptomonospora</taxon>
    </lineage>
</organism>
<name>A0ABW3BJ20_9ACTN</name>
<evidence type="ECO:0000313" key="1">
    <source>
        <dbReference type="EMBL" id="MFD0803387.1"/>
    </source>
</evidence>
<feature type="non-terminal residue" evidence="1">
    <location>
        <position position="1"/>
    </location>
</feature>
<dbReference type="InterPro" id="IPR046674">
    <property type="entry name" value="DUF6544"/>
</dbReference>
<comment type="caution">
    <text evidence="1">The sequence shown here is derived from an EMBL/GenBank/DDBJ whole genome shotgun (WGS) entry which is preliminary data.</text>
</comment>
<dbReference type="Pfam" id="PF20181">
    <property type="entry name" value="DUF6544"/>
    <property type="match status" value="1"/>
</dbReference>